<organism evidence="1">
    <name type="scientific">freshwater metagenome</name>
    <dbReference type="NCBI Taxonomy" id="449393"/>
    <lineage>
        <taxon>unclassified sequences</taxon>
        <taxon>metagenomes</taxon>
        <taxon>ecological metagenomes</taxon>
    </lineage>
</organism>
<dbReference type="AlphaFoldDB" id="A0A6J6BE83"/>
<protein>
    <submittedName>
        <fullName evidence="1">Unannotated protein</fullName>
    </submittedName>
</protein>
<gene>
    <name evidence="1" type="ORF">UFOPK1433_00294</name>
    <name evidence="2" type="ORF">UFOPK1843_00676</name>
</gene>
<dbReference type="Pfam" id="PF18986">
    <property type="entry name" value="DUF5719"/>
    <property type="match status" value="1"/>
</dbReference>
<sequence>MYKRFLALLVVAALGSSVALFVAFPKFSVGLSNSATDIAVEAKEPQLVCPGPVYVNGGATGLKLGKFSQSGSVNIQGKDSENQFSISSTGVKTISGSSAASKDFHAIQSQVAALNLAAGLAVTNCLPGLNEAWFVAGDNSVGREALLILVNPSLVDATVSLQIIGPNGQIQGAGLSGISAPAGKVTALPLAAFAPKASTFALQVSSRGAALGMWLQQKTIRGLTPGGLDYVGPTAIASKTLEIPGFFIRSSSKLAALSAKDQDFLDTRPLLRVFAPGDSETTFTAQVQGANGASFGTVIQGTVSAGSVADFDLGELADGDYIVHIEANHEIMASAIFNRVGLAQPDLAWSTAVTPTLLDAGFTAVSGAISKLSIVNSSEKSGEITLNGLIIDLPARSNIVIVLVGGTSYRLSSTVPAAASQVVDVSFGVAVVPVLDYRSVAGRLKILVR</sequence>
<evidence type="ECO:0000313" key="1">
    <source>
        <dbReference type="EMBL" id="CAB4537004.1"/>
    </source>
</evidence>
<accession>A0A6J6BE83</accession>
<evidence type="ECO:0000313" key="2">
    <source>
        <dbReference type="EMBL" id="CAB4608694.1"/>
    </source>
</evidence>
<proteinExistence type="predicted"/>
<dbReference type="EMBL" id="CAEZUR010000045">
    <property type="protein sequence ID" value="CAB4608694.1"/>
    <property type="molecule type" value="Genomic_DNA"/>
</dbReference>
<dbReference type="EMBL" id="CAEZSN010000021">
    <property type="protein sequence ID" value="CAB4537004.1"/>
    <property type="molecule type" value="Genomic_DNA"/>
</dbReference>
<name>A0A6J6BE83_9ZZZZ</name>
<dbReference type="InterPro" id="IPR043777">
    <property type="entry name" value="DUF5719"/>
</dbReference>
<reference evidence="1" key="1">
    <citation type="submission" date="2020-05" db="EMBL/GenBank/DDBJ databases">
        <authorList>
            <person name="Chiriac C."/>
            <person name="Salcher M."/>
            <person name="Ghai R."/>
            <person name="Kavagutti S V."/>
        </authorList>
    </citation>
    <scope>NUCLEOTIDE SEQUENCE</scope>
</reference>